<dbReference type="RefSeq" id="WP_002608420.1">
    <property type="nucleotide sequence ID" value="NZ_AP025565.1"/>
</dbReference>
<dbReference type="GO" id="GO:0005524">
    <property type="term" value="F:ATP binding"/>
    <property type="evidence" value="ECO:0007669"/>
    <property type="project" value="UniProtKB-KW"/>
</dbReference>
<reference evidence="5 7" key="3">
    <citation type="submission" date="2020-02" db="EMBL/GenBank/DDBJ databases">
        <authorList>
            <person name="Kociolek L.K."/>
            <person name="Ozer E.A."/>
        </authorList>
    </citation>
    <scope>NUCLEOTIDE SEQUENCE [LARGE SCALE GENOMIC DNA]</scope>
    <source>
        <strain evidence="5 7">ATCC 14501</strain>
    </source>
</reference>
<evidence type="ECO:0000313" key="2">
    <source>
        <dbReference type="EMBL" id="KGJ53161.1"/>
    </source>
</evidence>
<dbReference type="EMBL" id="CP048838">
    <property type="protein sequence ID" value="QJA02358.1"/>
    <property type="molecule type" value="Genomic_DNA"/>
</dbReference>
<keyword evidence="1" id="KW-0175">Coiled coil</keyword>
<dbReference type="Proteomes" id="UP000030008">
    <property type="component" value="Unassembled WGS sequence"/>
</dbReference>
<gene>
    <name evidence="2" type="ORF">CIAN88_10470</name>
    <name evidence="5" type="ORF">G4D54_07955</name>
    <name evidence="4" type="ORF">GT664_06540</name>
    <name evidence="3" type="ORF">MKC95_05310</name>
</gene>
<sequence>MYNDHDDFEVNDYDEDIRRREALIEEAKNIEISSDWNTVFREISDLKRRWKRISYWDSAYEETLNEEFDSYMDAFYAKRREGYQSNQAIKQELIDRAEKVAASDDWNQATEEMNELMQQWKASGTAGKETDDELWDAFNAARQKFFDRKHEHWENLQTKFSNAKEIKEGLIKEAAALADSVEWNKTGEKFRAMMDQWKAAGSAGREHEDRLWNAFNESRQKFYDRRGEYYDQLHEQQDGKYEEKRRLVEQANEIAQRGEYTREHTDVMKNLSKEWKSIGSCGREREDDIWKEFRTAMDSYFEGLRNWNEQRHAQWRQRMQEARARKQELILDQQRQIKRMQNDIIGLIGERAINDMEEQIADKKEFIRELEEELADIDKTLAK</sequence>
<evidence type="ECO:0000313" key="6">
    <source>
        <dbReference type="Proteomes" id="UP000030008"/>
    </source>
</evidence>
<dbReference type="Proteomes" id="UP001203972">
    <property type="component" value="Unassembled WGS sequence"/>
</dbReference>
<dbReference type="InterPro" id="IPR007139">
    <property type="entry name" value="DUF349"/>
</dbReference>
<organism evidence="2 6">
    <name type="scientific">Clostridium innocuum</name>
    <dbReference type="NCBI Taxonomy" id="1522"/>
    <lineage>
        <taxon>Bacteria</taxon>
        <taxon>Bacillati</taxon>
        <taxon>Bacillota</taxon>
        <taxon>Clostridia</taxon>
        <taxon>Eubacteriales</taxon>
        <taxon>Clostridiaceae</taxon>
        <taxon>Clostridium</taxon>
    </lineage>
</organism>
<dbReference type="EMBL" id="JQIF01000044">
    <property type="protein sequence ID" value="KGJ53161.1"/>
    <property type="molecule type" value="Genomic_DNA"/>
</dbReference>
<name>A0A099I6F8_CLOIN</name>
<evidence type="ECO:0000313" key="4">
    <source>
        <dbReference type="EMBL" id="MZH55427.1"/>
    </source>
</evidence>
<protein>
    <submittedName>
        <fullName evidence="2">ATP-binding protein</fullName>
    </submittedName>
    <submittedName>
        <fullName evidence="3">DUF349 domain-containing protein</fullName>
    </submittedName>
</protein>
<dbReference type="Proteomes" id="UP000503330">
    <property type="component" value="Chromosome"/>
</dbReference>
<dbReference type="AlphaFoldDB" id="A0A099I6F8"/>
<keyword evidence="2" id="KW-0067">ATP-binding</keyword>
<proteinExistence type="predicted"/>
<keyword evidence="2" id="KW-0547">Nucleotide-binding</keyword>
<dbReference type="EMBL" id="WWTN01000008">
    <property type="protein sequence ID" value="MZH55427.1"/>
    <property type="molecule type" value="Genomic_DNA"/>
</dbReference>
<evidence type="ECO:0000256" key="1">
    <source>
        <dbReference type="SAM" id="Coils"/>
    </source>
</evidence>
<reference evidence="4" key="2">
    <citation type="journal article" date="2019" name="Nat. Med.">
        <title>A library of human gut bacterial isolates paired with longitudinal multiomics data enables mechanistic microbiome research.</title>
        <authorList>
            <person name="Poyet M."/>
            <person name="Groussin M."/>
            <person name="Gibbons S.M."/>
            <person name="Avila-Pacheco J."/>
            <person name="Jiang X."/>
            <person name="Kearney S.M."/>
            <person name="Perrotta A.R."/>
            <person name="Berdy B."/>
            <person name="Zhao S."/>
            <person name="Lieberman T.D."/>
            <person name="Swanson P.K."/>
            <person name="Smith M."/>
            <person name="Roesemann S."/>
            <person name="Alexander J.E."/>
            <person name="Rich S.A."/>
            <person name="Livny J."/>
            <person name="Vlamakis H."/>
            <person name="Clish C."/>
            <person name="Bullock K."/>
            <person name="Deik A."/>
            <person name="Scott J."/>
            <person name="Pierce K.A."/>
            <person name="Xavier R.J."/>
            <person name="Alm E.J."/>
        </authorList>
    </citation>
    <scope>NUCLEOTIDE SEQUENCE</scope>
    <source>
        <strain evidence="4">BIOML-A12</strain>
    </source>
</reference>
<dbReference type="GeneID" id="61925462"/>
<dbReference type="Pfam" id="PF03993">
    <property type="entry name" value="DUF349"/>
    <property type="match status" value="4"/>
</dbReference>
<reference evidence="2 6" key="1">
    <citation type="submission" date="2014-08" db="EMBL/GenBank/DDBJ databases">
        <title>Clostridium innocuum, an unnegligible vancomycin-resistant pathogen causing extra-intestinal infections.</title>
        <authorList>
            <person name="Feng Y."/>
            <person name="Chiu C.-H."/>
        </authorList>
    </citation>
    <scope>NUCLEOTIDE SEQUENCE [LARGE SCALE GENOMIC DNA]</scope>
    <source>
        <strain evidence="2 6">AN88</strain>
    </source>
</reference>
<dbReference type="EMBL" id="JAKTMA010000007">
    <property type="protein sequence ID" value="MCR0232187.1"/>
    <property type="molecule type" value="Genomic_DNA"/>
</dbReference>
<reference evidence="3" key="4">
    <citation type="journal article" date="2022" name="Clin. Infect. Dis.">
        <title>Association between Clostridium innocuum and antibiotic-associated diarrhea in adults and children: A cross-sectional study and comparative genomics analysis.</title>
        <authorList>
            <person name="Cherny K.E."/>
            <person name="Muscat E.B."/>
            <person name="Balaji A."/>
            <person name="Mukherjee J."/>
            <person name="Ozer E.A."/>
            <person name="Angarone M.P."/>
            <person name="Hauser A.R."/>
            <person name="Sichel J.S."/>
            <person name="Amponsah E."/>
            <person name="Kociolek L.K."/>
        </authorList>
    </citation>
    <scope>NUCLEOTIDE SEQUENCE</scope>
    <source>
        <strain evidence="3">NU1-AC-029v</strain>
    </source>
</reference>
<evidence type="ECO:0000313" key="3">
    <source>
        <dbReference type="EMBL" id="MCR0232187.1"/>
    </source>
</evidence>
<accession>A0A099I6F8</accession>
<feature type="coiled-coil region" evidence="1">
    <location>
        <begin position="312"/>
        <end position="383"/>
    </location>
</feature>
<evidence type="ECO:0000313" key="5">
    <source>
        <dbReference type="EMBL" id="QJA02358.1"/>
    </source>
</evidence>
<dbReference type="Proteomes" id="UP000604383">
    <property type="component" value="Unassembled WGS sequence"/>
</dbReference>
<evidence type="ECO:0000313" key="7">
    <source>
        <dbReference type="Proteomes" id="UP000503330"/>
    </source>
</evidence>